<organism evidence="1">
    <name type="scientific">uncultured Caudovirales phage</name>
    <dbReference type="NCBI Taxonomy" id="2100421"/>
    <lineage>
        <taxon>Viruses</taxon>
        <taxon>Duplodnaviria</taxon>
        <taxon>Heunggongvirae</taxon>
        <taxon>Uroviricota</taxon>
        <taxon>Caudoviricetes</taxon>
        <taxon>Peduoviridae</taxon>
        <taxon>Maltschvirus</taxon>
        <taxon>Maltschvirus maltsch</taxon>
    </lineage>
</organism>
<name>A0A6J5N9L4_9CAUD</name>
<proteinExistence type="predicted"/>
<sequence>MHCLAPEHFGSCQQVAAERRQKGLQTRYAPISSTQALLHVVLPGKLEADPSGLTSPQTIQAVAELKEALTNDDEKLALAWLKKYMAPNPEGYEPTVSVAVSCPEREREQVVFTVEQFKLSLSRDALEHALGFLGKVGG</sequence>
<dbReference type="EMBL" id="LR796623">
    <property type="protein sequence ID" value="CAB4154726.1"/>
    <property type="molecule type" value="Genomic_DNA"/>
</dbReference>
<accession>A0A6J5N9L4</accession>
<reference evidence="1" key="1">
    <citation type="submission" date="2020-04" db="EMBL/GenBank/DDBJ databases">
        <authorList>
            <person name="Chiriac C."/>
            <person name="Salcher M."/>
            <person name="Ghai R."/>
            <person name="Kavagutti S V."/>
        </authorList>
    </citation>
    <scope>NUCLEOTIDE SEQUENCE</scope>
</reference>
<protein>
    <submittedName>
        <fullName evidence="1">Uncharacterized protein</fullName>
    </submittedName>
</protein>
<gene>
    <name evidence="1" type="ORF">UFOVP650_29</name>
</gene>
<evidence type="ECO:0000313" key="1">
    <source>
        <dbReference type="EMBL" id="CAB4154726.1"/>
    </source>
</evidence>